<evidence type="ECO:0000256" key="1">
    <source>
        <dbReference type="ARBA" id="ARBA00001974"/>
    </source>
</evidence>
<dbReference type="PANTHER" id="PTHR11552:SF123">
    <property type="entry name" value="GMC OXIDOREDUCTASE (AFU_ORTHOLOGUE AFUA_2G01770)-RELATED"/>
    <property type="match status" value="1"/>
</dbReference>
<organism evidence="8 9">
    <name type="scientific">Amniculicola lignicola CBS 123094</name>
    <dbReference type="NCBI Taxonomy" id="1392246"/>
    <lineage>
        <taxon>Eukaryota</taxon>
        <taxon>Fungi</taxon>
        <taxon>Dikarya</taxon>
        <taxon>Ascomycota</taxon>
        <taxon>Pezizomycotina</taxon>
        <taxon>Dothideomycetes</taxon>
        <taxon>Pleosporomycetidae</taxon>
        <taxon>Pleosporales</taxon>
        <taxon>Amniculicolaceae</taxon>
        <taxon>Amniculicola</taxon>
    </lineage>
</organism>
<dbReference type="Proteomes" id="UP000799779">
    <property type="component" value="Unassembled WGS sequence"/>
</dbReference>
<keyword evidence="3" id="KW-0285">Flavoprotein</keyword>
<evidence type="ECO:0000259" key="7">
    <source>
        <dbReference type="Pfam" id="PF00732"/>
    </source>
</evidence>
<dbReference type="InterPro" id="IPR012132">
    <property type="entry name" value="GMC_OxRdtase"/>
</dbReference>
<gene>
    <name evidence="8" type="ORF">P154DRAFT_585555</name>
</gene>
<dbReference type="Gene3D" id="3.30.560.10">
    <property type="entry name" value="Glucose Oxidase, domain 3"/>
    <property type="match status" value="1"/>
</dbReference>
<evidence type="ECO:0000256" key="4">
    <source>
        <dbReference type="ARBA" id="ARBA00022827"/>
    </source>
</evidence>
<keyword evidence="9" id="KW-1185">Reference proteome</keyword>
<dbReference type="AlphaFoldDB" id="A0A6A5W0Q6"/>
<accession>A0A6A5W0Q6</accession>
<keyword evidence="4" id="KW-0274">FAD</keyword>
<dbReference type="GO" id="GO:0050660">
    <property type="term" value="F:flavin adenine dinucleotide binding"/>
    <property type="evidence" value="ECO:0007669"/>
    <property type="project" value="InterPro"/>
</dbReference>
<dbReference type="PANTHER" id="PTHR11552">
    <property type="entry name" value="GLUCOSE-METHANOL-CHOLINE GMC OXIDOREDUCTASE"/>
    <property type="match status" value="1"/>
</dbReference>
<evidence type="ECO:0000256" key="5">
    <source>
        <dbReference type="ARBA" id="ARBA00023002"/>
    </source>
</evidence>
<evidence type="ECO:0000256" key="3">
    <source>
        <dbReference type="ARBA" id="ARBA00022630"/>
    </source>
</evidence>
<reference evidence="8" key="1">
    <citation type="journal article" date="2020" name="Stud. Mycol.">
        <title>101 Dothideomycetes genomes: a test case for predicting lifestyles and emergence of pathogens.</title>
        <authorList>
            <person name="Haridas S."/>
            <person name="Albert R."/>
            <person name="Binder M."/>
            <person name="Bloem J."/>
            <person name="Labutti K."/>
            <person name="Salamov A."/>
            <person name="Andreopoulos B."/>
            <person name="Baker S."/>
            <person name="Barry K."/>
            <person name="Bills G."/>
            <person name="Bluhm B."/>
            <person name="Cannon C."/>
            <person name="Castanera R."/>
            <person name="Culley D."/>
            <person name="Daum C."/>
            <person name="Ezra D."/>
            <person name="Gonzalez J."/>
            <person name="Henrissat B."/>
            <person name="Kuo A."/>
            <person name="Liang C."/>
            <person name="Lipzen A."/>
            <person name="Lutzoni F."/>
            <person name="Magnuson J."/>
            <person name="Mondo S."/>
            <person name="Nolan M."/>
            <person name="Ohm R."/>
            <person name="Pangilinan J."/>
            <person name="Park H.-J."/>
            <person name="Ramirez L."/>
            <person name="Alfaro M."/>
            <person name="Sun H."/>
            <person name="Tritt A."/>
            <person name="Yoshinaga Y."/>
            <person name="Zwiers L.-H."/>
            <person name="Turgeon B."/>
            <person name="Goodwin S."/>
            <person name="Spatafora J."/>
            <person name="Crous P."/>
            <person name="Grigoriev I."/>
        </authorList>
    </citation>
    <scope>NUCLEOTIDE SEQUENCE</scope>
    <source>
        <strain evidence="8">CBS 123094</strain>
    </source>
</reference>
<keyword evidence="5" id="KW-0560">Oxidoreductase</keyword>
<dbReference type="GO" id="GO:0016614">
    <property type="term" value="F:oxidoreductase activity, acting on CH-OH group of donors"/>
    <property type="evidence" value="ECO:0007669"/>
    <property type="project" value="InterPro"/>
</dbReference>
<dbReference type="InterPro" id="IPR000172">
    <property type="entry name" value="GMC_OxRdtase_N"/>
</dbReference>
<evidence type="ECO:0000256" key="2">
    <source>
        <dbReference type="ARBA" id="ARBA00010790"/>
    </source>
</evidence>
<dbReference type="OrthoDB" id="269227at2759"/>
<evidence type="ECO:0000313" key="8">
    <source>
        <dbReference type="EMBL" id="KAF1994568.1"/>
    </source>
</evidence>
<dbReference type="EMBL" id="ML977656">
    <property type="protein sequence ID" value="KAF1994568.1"/>
    <property type="molecule type" value="Genomic_DNA"/>
</dbReference>
<comment type="similarity">
    <text evidence="2">Belongs to the GMC oxidoreductase family.</text>
</comment>
<name>A0A6A5W0Q6_9PLEO</name>
<sequence length="310" mass="33519">MLKYFGKVENRHDKGASKKEHGFAGPIHTTSISLSSPSLNYPLERPLKAAWSSIGVQEAQDGDALGYTEATESWRNGKRQLASQAYPLAGIEVLPETLAQNIIIEPRNGKKVATGVQLTNGTTIAASKEVILSAGVFRSPQILKLSRIGPTSELSQRDIETVLDVLGQSFHNHLVTALCWNLKHPSRGLAFGTPAWSDSAYTFGLPLNAPVFQTFYSSPTLPAALLADGETLETNAQLDPSSHTETDRAITRAAVRSCISLFRETADGQAIVECEVLPDGQLESTSESTDNEIDERVERVGVRFGMLAGQ</sequence>
<evidence type="ECO:0000313" key="9">
    <source>
        <dbReference type="Proteomes" id="UP000799779"/>
    </source>
</evidence>
<evidence type="ECO:0000256" key="6">
    <source>
        <dbReference type="SAM" id="MobiDB-lite"/>
    </source>
</evidence>
<dbReference type="SUPFAM" id="SSF51905">
    <property type="entry name" value="FAD/NAD(P)-binding domain"/>
    <property type="match status" value="1"/>
</dbReference>
<dbReference type="InterPro" id="IPR036188">
    <property type="entry name" value="FAD/NAD-bd_sf"/>
</dbReference>
<dbReference type="Gene3D" id="3.50.50.60">
    <property type="entry name" value="FAD/NAD(P)-binding domain"/>
    <property type="match status" value="1"/>
</dbReference>
<dbReference type="Pfam" id="PF00732">
    <property type="entry name" value="GMC_oxred_N"/>
    <property type="match status" value="1"/>
</dbReference>
<feature type="compositionally biased region" description="Basic and acidic residues" evidence="6">
    <location>
        <begin position="1"/>
        <end position="22"/>
    </location>
</feature>
<feature type="region of interest" description="Disordered" evidence="6">
    <location>
        <begin position="1"/>
        <end position="25"/>
    </location>
</feature>
<feature type="domain" description="Glucose-methanol-choline oxidoreductase N-terminal" evidence="7">
    <location>
        <begin position="83"/>
        <end position="175"/>
    </location>
</feature>
<dbReference type="Gene3D" id="4.10.450.10">
    <property type="entry name" value="Glucose Oxidase, domain 2"/>
    <property type="match status" value="1"/>
</dbReference>
<proteinExistence type="inferred from homology"/>
<dbReference type="InterPro" id="IPR027424">
    <property type="entry name" value="Glucose_Oxidase_domain_2"/>
</dbReference>
<comment type="cofactor">
    <cofactor evidence="1">
        <name>FAD</name>
        <dbReference type="ChEBI" id="CHEBI:57692"/>
    </cofactor>
</comment>
<protein>
    <submittedName>
        <fullName evidence="8">GMC oxidoreductase</fullName>
    </submittedName>
</protein>